<dbReference type="KEGG" id="pbj:VN24_11250"/>
<dbReference type="EMBL" id="CP011058">
    <property type="protein sequence ID" value="AJY75051.1"/>
    <property type="molecule type" value="Genomic_DNA"/>
</dbReference>
<evidence type="ECO:0000313" key="2">
    <source>
        <dbReference type="Proteomes" id="UP000032633"/>
    </source>
</evidence>
<reference evidence="2" key="2">
    <citation type="submission" date="2015-03" db="EMBL/GenBank/DDBJ databases">
        <title>Genome sequence of Paenibacillus beijingensis strain DSM 24997T.</title>
        <authorList>
            <person name="Kwak Y."/>
            <person name="Shin J.-H."/>
        </authorList>
    </citation>
    <scope>NUCLEOTIDE SEQUENCE [LARGE SCALE GENOMIC DNA]</scope>
    <source>
        <strain evidence="2">DSM 24997</strain>
    </source>
</reference>
<organism evidence="1 2">
    <name type="scientific">Paenibacillus beijingensis</name>
    <dbReference type="NCBI Taxonomy" id="1126833"/>
    <lineage>
        <taxon>Bacteria</taxon>
        <taxon>Bacillati</taxon>
        <taxon>Bacillota</taxon>
        <taxon>Bacilli</taxon>
        <taxon>Bacillales</taxon>
        <taxon>Paenibacillaceae</taxon>
        <taxon>Paenibacillus</taxon>
    </lineage>
</organism>
<keyword evidence="2" id="KW-1185">Reference proteome</keyword>
<dbReference type="HOGENOM" id="CLU_2937211_0_0_9"/>
<evidence type="ECO:0000313" key="1">
    <source>
        <dbReference type="EMBL" id="AJY75051.1"/>
    </source>
</evidence>
<protein>
    <submittedName>
        <fullName evidence="1">Uncharacterized protein</fullName>
    </submittedName>
</protein>
<sequence>MKADRMRSAFLHIVLWLIYADTMILNNRSEFPKVIFMINHIYRKILGFLCIHLKVQAIVT</sequence>
<gene>
    <name evidence="1" type="ORF">VN24_11250</name>
</gene>
<proteinExistence type="predicted"/>
<dbReference type="PATRIC" id="fig|1126833.4.peg.2464"/>
<name>A0A0D5NID3_9BACL</name>
<accession>A0A0D5NID3</accession>
<dbReference type="Proteomes" id="UP000032633">
    <property type="component" value="Chromosome"/>
</dbReference>
<reference evidence="1 2" key="1">
    <citation type="journal article" date="2015" name="J. Biotechnol.">
        <title>Complete genome sequence of Paenibacillus beijingensis 7188(T) (=DSM 24997(T)), a novel rhizobacterium from jujube garden soil.</title>
        <authorList>
            <person name="Kwak Y."/>
            <person name="Shin J.H."/>
        </authorList>
    </citation>
    <scope>NUCLEOTIDE SEQUENCE [LARGE SCALE GENOMIC DNA]</scope>
    <source>
        <strain evidence="1 2">DSM 24997</strain>
    </source>
</reference>
<dbReference type="AlphaFoldDB" id="A0A0D5NID3"/>